<dbReference type="WBParaSite" id="BPAG_0000418801-mRNA-1">
    <property type="protein sequence ID" value="BPAG_0000418801-mRNA-1"/>
    <property type="gene ID" value="BPAG_0000418801"/>
</dbReference>
<organism evidence="3">
    <name type="scientific">Brugia pahangi</name>
    <name type="common">Filarial nematode worm</name>
    <dbReference type="NCBI Taxonomy" id="6280"/>
    <lineage>
        <taxon>Eukaryota</taxon>
        <taxon>Metazoa</taxon>
        <taxon>Ecdysozoa</taxon>
        <taxon>Nematoda</taxon>
        <taxon>Chromadorea</taxon>
        <taxon>Rhabditida</taxon>
        <taxon>Spirurina</taxon>
        <taxon>Spiruromorpha</taxon>
        <taxon>Filarioidea</taxon>
        <taxon>Onchocercidae</taxon>
        <taxon>Brugia</taxon>
    </lineage>
</organism>
<evidence type="ECO:0000313" key="1">
    <source>
        <dbReference type="EMBL" id="VDN85338.1"/>
    </source>
</evidence>
<evidence type="ECO:0000313" key="2">
    <source>
        <dbReference type="Proteomes" id="UP000278627"/>
    </source>
</evidence>
<name>A0A0N4T7K1_BRUPA</name>
<dbReference type="STRING" id="6280.A0A0N4T7K1"/>
<evidence type="ECO:0000313" key="3">
    <source>
        <dbReference type="WBParaSite" id="BPAG_0000418801-mRNA-1"/>
    </source>
</evidence>
<gene>
    <name evidence="1" type="ORF">BPAG_LOCUS4152</name>
</gene>
<reference evidence="1 2" key="2">
    <citation type="submission" date="2018-11" db="EMBL/GenBank/DDBJ databases">
        <authorList>
            <consortium name="Pathogen Informatics"/>
        </authorList>
    </citation>
    <scope>NUCLEOTIDE SEQUENCE [LARGE SCALE GENOMIC DNA]</scope>
</reference>
<keyword evidence="2" id="KW-1185">Reference proteome</keyword>
<dbReference type="AlphaFoldDB" id="A0A0N4T7K1"/>
<sequence>MDKDFMERVENWAVYNGEITVEADKDGIIRYKNVPEYSEEEIKNFNVQDMKFALTNLEKKKVDKVLNTNGLLEYVTKVGNIVYFYQHCLYITR</sequence>
<protein>
    <submittedName>
        <fullName evidence="3">Myosin motor domain-containing protein</fullName>
    </submittedName>
</protein>
<dbReference type="Proteomes" id="UP000278627">
    <property type="component" value="Unassembled WGS sequence"/>
</dbReference>
<proteinExistence type="predicted"/>
<reference evidence="3" key="1">
    <citation type="submission" date="2017-02" db="UniProtKB">
        <authorList>
            <consortium name="WormBaseParasite"/>
        </authorList>
    </citation>
    <scope>IDENTIFICATION</scope>
</reference>
<accession>A0A0N4T7K1</accession>
<dbReference type="EMBL" id="UZAD01001795">
    <property type="protein sequence ID" value="VDN85338.1"/>
    <property type="molecule type" value="Genomic_DNA"/>
</dbReference>